<dbReference type="RefSeq" id="WP_055170039.1">
    <property type="nucleotide sequence ID" value="NZ_CAKZTK010000005.1"/>
</dbReference>
<name>A0A173XRY8_9FIRM</name>
<feature type="signal peptide" evidence="1">
    <location>
        <begin position="1"/>
        <end position="22"/>
    </location>
</feature>
<reference evidence="6 7" key="1">
    <citation type="submission" date="2015-09" db="EMBL/GenBank/DDBJ databases">
        <authorList>
            <consortium name="Pathogen Informatics"/>
        </authorList>
    </citation>
    <scope>NUCLEOTIDE SEQUENCE [LARGE SCALE GENOMIC DNA]</scope>
    <source>
        <strain evidence="3 6">2789STDY5608835</strain>
        <strain evidence="2 7">2789STDY5608887</strain>
    </source>
</reference>
<dbReference type="AlphaFoldDB" id="A0A173XRY8"/>
<evidence type="ECO:0000313" key="2">
    <source>
        <dbReference type="EMBL" id="CUN17674.1"/>
    </source>
</evidence>
<evidence type="ECO:0000313" key="9">
    <source>
        <dbReference type="Proteomes" id="UP000286271"/>
    </source>
</evidence>
<dbReference type="EMBL" id="QSKW01000001">
    <property type="protein sequence ID" value="RHF00393.1"/>
    <property type="molecule type" value="Genomic_DNA"/>
</dbReference>
<organism evidence="3 6">
    <name type="scientific">Roseburia inulinivorans</name>
    <dbReference type="NCBI Taxonomy" id="360807"/>
    <lineage>
        <taxon>Bacteria</taxon>
        <taxon>Bacillati</taxon>
        <taxon>Bacillota</taxon>
        <taxon>Clostridia</taxon>
        <taxon>Lachnospirales</taxon>
        <taxon>Lachnospiraceae</taxon>
        <taxon>Roseburia</taxon>
    </lineage>
</organism>
<dbReference type="Proteomes" id="UP000286271">
    <property type="component" value="Unassembled WGS sequence"/>
</dbReference>
<evidence type="ECO:0000313" key="6">
    <source>
        <dbReference type="Proteomes" id="UP000095395"/>
    </source>
</evidence>
<evidence type="ECO:0000256" key="1">
    <source>
        <dbReference type="SAM" id="SignalP"/>
    </source>
</evidence>
<reference evidence="8 9" key="2">
    <citation type="submission" date="2018-08" db="EMBL/GenBank/DDBJ databases">
        <title>A genome reference for cultivated species of the human gut microbiota.</title>
        <authorList>
            <person name="Zou Y."/>
            <person name="Xue W."/>
            <person name="Luo G."/>
        </authorList>
    </citation>
    <scope>NUCLEOTIDE SEQUENCE [LARGE SCALE GENOMIC DNA]</scope>
    <source>
        <strain evidence="4 8">AF28-15</strain>
        <strain evidence="5 9">AM27-11</strain>
    </source>
</reference>
<protein>
    <submittedName>
        <fullName evidence="3">Uncharacterized protein</fullName>
    </submittedName>
</protein>
<dbReference type="EMBL" id="QRTF01000001">
    <property type="protein sequence ID" value="RGQ55945.1"/>
    <property type="molecule type" value="Genomic_DNA"/>
</dbReference>
<gene>
    <name evidence="5" type="ORF">DW707_00470</name>
    <name evidence="4" type="ORF">DWY96_01120</name>
    <name evidence="3" type="ORF">ERS852392_00706</name>
    <name evidence="2" type="ORF">ERS852444_02240</name>
</gene>
<evidence type="ECO:0000313" key="7">
    <source>
        <dbReference type="Proteomes" id="UP000095453"/>
    </source>
</evidence>
<dbReference type="EMBL" id="CYXX01000017">
    <property type="protein sequence ID" value="CUN17674.1"/>
    <property type="molecule type" value="Genomic_DNA"/>
</dbReference>
<dbReference type="Proteomes" id="UP000283738">
    <property type="component" value="Unassembled WGS sequence"/>
</dbReference>
<sequence length="95" mass="10462">MKKKLVVVISIGMILICGSVFAITAVVNSNYEKESIEKSSKVINNNVEENLDSIYSKSDTEVIINNLESENLGGTGTINRSSIEENTETFYTPQN</sequence>
<dbReference type="Proteomes" id="UP000095395">
    <property type="component" value="Unassembled WGS sequence"/>
</dbReference>
<dbReference type="Proteomes" id="UP000095453">
    <property type="component" value="Unassembled WGS sequence"/>
</dbReference>
<evidence type="ECO:0000313" key="3">
    <source>
        <dbReference type="EMBL" id="CUN54661.1"/>
    </source>
</evidence>
<evidence type="ECO:0000313" key="8">
    <source>
        <dbReference type="Proteomes" id="UP000283738"/>
    </source>
</evidence>
<dbReference type="EMBL" id="CYYR01000003">
    <property type="protein sequence ID" value="CUN54661.1"/>
    <property type="molecule type" value="Genomic_DNA"/>
</dbReference>
<evidence type="ECO:0000313" key="5">
    <source>
        <dbReference type="EMBL" id="RHF00393.1"/>
    </source>
</evidence>
<feature type="chain" id="PRO_5014250654" evidence="1">
    <location>
        <begin position="23"/>
        <end position="95"/>
    </location>
</feature>
<keyword evidence="1" id="KW-0732">Signal</keyword>
<accession>A0A173XRY8</accession>
<proteinExistence type="predicted"/>
<evidence type="ECO:0000313" key="4">
    <source>
        <dbReference type="EMBL" id="RGQ55945.1"/>
    </source>
</evidence>